<dbReference type="InterPro" id="IPR001841">
    <property type="entry name" value="Znf_RING"/>
</dbReference>
<keyword evidence="6" id="KW-0833">Ubl conjugation pathway</keyword>
<evidence type="ECO:0000256" key="4">
    <source>
        <dbReference type="ARBA" id="ARBA00022723"/>
    </source>
</evidence>
<protein>
    <recommendedName>
        <fullName evidence="2">RING-type E3 ubiquitin transferase</fullName>
        <ecNumber evidence="2">2.3.2.27</ecNumber>
    </recommendedName>
</protein>
<dbReference type="Pfam" id="PF13639">
    <property type="entry name" value="zf-RING_2"/>
    <property type="match status" value="1"/>
</dbReference>
<organism evidence="10">
    <name type="scientific">Sesamum radiatum</name>
    <name type="common">Black benniseed</name>
    <dbReference type="NCBI Taxonomy" id="300843"/>
    <lineage>
        <taxon>Eukaryota</taxon>
        <taxon>Viridiplantae</taxon>
        <taxon>Streptophyta</taxon>
        <taxon>Embryophyta</taxon>
        <taxon>Tracheophyta</taxon>
        <taxon>Spermatophyta</taxon>
        <taxon>Magnoliopsida</taxon>
        <taxon>eudicotyledons</taxon>
        <taxon>Gunneridae</taxon>
        <taxon>Pentapetalae</taxon>
        <taxon>asterids</taxon>
        <taxon>lamiids</taxon>
        <taxon>Lamiales</taxon>
        <taxon>Pedaliaceae</taxon>
        <taxon>Sesamum</taxon>
    </lineage>
</organism>
<evidence type="ECO:0000256" key="8">
    <source>
        <dbReference type="PROSITE-ProRule" id="PRU00175"/>
    </source>
</evidence>
<evidence type="ECO:0000256" key="3">
    <source>
        <dbReference type="ARBA" id="ARBA00022679"/>
    </source>
</evidence>
<accession>A0AAW2RWJ9</accession>
<dbReference type="GO" id="GO:0005737">
    <property type="term" value="C:cytoplasm"/>
    <property type="evidence" value="ECO:0007669"/>
    <property type="project" value="TreeGrafter"/>
</dbReference>
<comment type="caution">
    <text evidence="10">The sequence shown here is derived from an EMBL/GenBank/DDBJ whole genome shotgun (WGS) entry which is preliminary data.</text>
</comment>
<dbReference type="SMART" id="SM00184">
    <property type="entry name" value="RING"/>
    <property type="match status" value="1"/>
</dbReference>
<dbReference type="EC" id="2.3.2.27" evidence="2"/>
<evidence type="ECO:0000256" key="1">
    <source>
        <dbReference type="ARBA" id="ARBA00000900"/>
    </source>
</evidence>
<comment type="catalytic activity">
    <reaction evidence="1">
        <text>S-ubiquitinyl-[E2 ubiquitin-conjugating enzyme]-L-cysteine + [acceptor protein]-L-lysine = [E2 ubiquitin-conjugating enzyme]-L-cysteine + N(6)-ubiquitinyl-[acceptor protein]-L-lysine.</text>
        <dbReference type="EC" id="2.3.2.27"/>
    </reaction>
</comment>
<dbReference type="PANTHER" id="PTHR15710">
    <property type="entry name" value="E3 UBIQUITIN-PROTEIN LIGASE PRAJA"/>
    <property type="match status" value="1"/>
</dbReference>
<feature type="domain" description="RING-type" evidence="9">
    <location>
        <begin position="181"/>
        <end position="222"/>
    </location>
</feature>
<dbReference type="AlphaFoldDB" id="A0AAW2RWJ9"/>
<reference evidence="10" key="1">
    <citation type="submission" date="2020-06" db="EMBL/GenBank/DDBJ databases">
        <authorList>
            <person name="Li T."/>
            <person name="Hu X."/>
            <person name="Zhang T."/>
            <person name="Song X."/>
            <person name="Zhang H."/>
            <person name="Dai N."/>
            <person name="Sheng W."/>
            <person name="Hou X."/>
            <person name="Wei L."/>
        </authorList>
    </citation>
    <scope>NUCLEOTIDE SEQUENCE</scope>
    <source>
        <strain evidence="10">G02</strain>
        <tissue evidence="10">Leaf</tissue>
    </source>
</reference>
<dbReference type="SUPFAM" id="SSF57850">
    <property type="entry name" value="RING/U-box"/>
    <property type="match status" value="1"/>
</dbReference>
<dbReference type="PROSITE" id="PS50089">
    <property type="entry name" value="ZF_RING_2"/>
    <property type="match status" value="1"/>
</dbReference>
<keyword evidence="4" id="KW-0479">Metal-binding</keyword>
<dbReference type="EMBL" id="JACGWJ010000012">
    <property type="protein sequence ID" value="KAL0384553.1"/>
    <property type="molecule type" value="Genomic_DNA"/>
</dbReference>
<evidence type="ECO:0000256" key="6">
    <source>
        <dbReference type="ARBA" id="ARBA00022786"/>
    </source>
</evidence>
<name>A0AAW2RWJ9_SESRA</name>
<evidence type="ECO:0000259" key="9">
    <source>
        <dbReference type="PROSITE" id="PS50089"/>
    </source>
</evidence>
<dbReference type="Gene3D" id="3.30.40.10">
    <property type="entry name" value="Zinc/RING finger domain, C3HC4 (zinc finger)"/>
    <property type="match status" value="1"/>
</dbReference>
<evidence type="ECO:0000256" key="2">
    <source>
        <dbReference type="ARBA" id="ARBA00012483"/>
    </source>
</evidence>
<dbReference type="PANTHER" id="PTHR15710:SF116">
    <property type="entry name" value="RING_U-BOX SUPERFAMILY PROTEIN"/>
    <property type="match status" value="1"/>
</dbReference>
<dbReference type="GO" id="GO:0016567">
    <property type="term" value="P:protein ubiquitination"/>
    <property type="evidence" value="ECO:0007669"/>
    <property type="project" value="TreeGrafter"/>
</dbReference>
<keyword evidence="5 8" id="KW-0863">Zinc-finger</keyword>
<dbReference type="InterPro" id="IPR013083">
    <property type="entry name" value="Znf_RING/FYVE/PHD"/>
</dbReference>
<keyword evidence="7" id="KW-0862">Zinc</keyword>
<proteinExistence type="predicted"/>
<evidence type="ECO:0000256" key="7">
    <source>
        <dbReference type="ARBA" id="ARBA00022833"/>
    </source>
</evidence>
<gene>
    <name evidence="10" type="ORF">Sradi_2849600</name>
</gene>
<sequence>MSTAGRSGIIVNGVPRTRTYHYYWCRRCQRSIRTTTTNPAEVLCPRCLGQIRHELDVSRAGPLLESRLEPSPGARVLDALAQMLDPPTRQQTNYNPNHENQNGNHRAWILLQFIGPDQPSEPTPPLESIQQNYSPDQGMTELIQELTQNDWPGPPPAPESTIEGLPVVELSSEHLNHDSCCPVCKDEFEVGARAKELPCKHLYHSECIVPWLHIHNTCPVCRHEVRGLSDDDNNHHNNNFQGYYRAREGNTDPENWSWMDLFSLRPFNLVASWAQLCLDFLDDAVNNVSRRGKTLHPMRPDYI</sequence>
<keyword evidence="3" id="KW-0808">Transferase</keyword>
<evidence type="ECO:0000256" key="5">
    <source>
        <dbReference type="ARBA" id="ARBA00022771"/>
    </source>
</evidence>
<evidence type="ECO:0000313" key="10">
    <source>
        <dbReference type="EMBL" id="KAL0384553.1"/>
    </source>
</evidence>
<dbReference type="GO" id="GO:0008270">
    <property type="term" value="F:zinc ion binding"/>
    <property type="evidence" value="ECO:0007669"/>
    <property type="project" value="UniProtKB-KW"/>
</dbReference>
<reference evidence="10" key="2">
    <citation type="journal article" date="2024" name="Plant">
        <title>Genomic evolution and insights into agronomic trait innovations of Sesamum species.</title>
        <authorList>
            <person name="Miao H."/>
            <person name="Wang L."/>
            <person name="Qu L."/>
            <person name="Liu H."/>
            <person name="Sun Y."/>
            <person name="Le M."/>
            <person name="Wang Q."/>
            <person name="Wei S."/>
            <person name="Zheng Y."/>
            <person name="Lin W."/>
            <person name="Duan Y."/>
            <person name="Cao H."/>
            <person name="Xiong S."/>
            <person name="Wang X."/>
            <person name="Wei L."/>
            <person name="Li C."/>
            <person name="Ma Q."/>
            <person name="Ju M."/>
            <person name="Zhao R."/>
            <person name="Li G."/>
            <person name="Mu C."/>
            <person name="Tian Q."/>
            <person name="Mei H."/>
            <person name="Zhang T."/>
            <person name="Gao T."/>
            <person name="Zhang H."/>
        </authorList>
    </citation>
    <scope>NUCLEOTIDE SEQUENCE</scope>
    <source>
        <strain evidence="10">G02</strain>
    </source>
</reference>
<dbReference type="GO" id="GO:0061630">
    <property type="term" value="F:ubiquitin protein ligase activity"/>
    <property type="evidence" value="ECO:0007669"/>
    <property type="project" value="UniProtKB-EC"/>
</dbReference>
<dbReference type="FunFam" id="3.30.40.10:FF:000022">
    <property type="entry name" value="E3 ubiquitin-protein ligase RING1-like"/>
    <property type="match status" value="1"/>
</dbReference>